<dbReference type="OrthoDB" id="2138378at2759"/>
<proteinExistence type="predicted"/>
<sequence>MTKFSKKLVSKCVYVLILKSTDTELVDMFMGEGGWTLIQTWLQDAVQTGNWDLVREILGLLLITPVDVERLKLNILPKLIKSLSRREELEGKCSQILTNACLY</sequence>
<name>V5GNV4_ANOGL</name>
<gene>
    <name evidence="1" type="primary">PP1RA</name>
</gene>
<organism evidence="1">
    <name type="scientific">Anoplophora glabripennis</name>
    <name type="common">Asian longhorn beetle</name>
    <name type="synonym">Anoplophora nobilis</name>
    <dbReference type="NCBI Taxonomy" id="217634"/>
    <lineage>
        <taxon>Eukaryota</taxon>
        <taxon>Metazoa</taxon>
        <taxon>Ecdysozoa</taxon>
        <taxon>Arthropoda</taxon>
        <taxon>Hexapoda</taxon>
        <taxon>Insecta</taxon>
        <taxon>Pterygota</taxon>
        <taxon>Neoptera</taxon>
        <taxon>Endopterygota</taxon>
        <taxon>Coleoptera</taxon>
        <taxon>Polyphaga</taxon>
        <taxon>Cucujiformia</taxon>
        <taxon>Chrysomeloidea</taxon>
        <taxon>Cerambycidae</taxon>
        <taxon>Lamiinae</taxon>
        <taxon>Lamiini</taxon>
        <taxon>Anoplophora</taxon>
    </lineage>
</organism>
<accession>V5GNV4</accession>
<dbReference type="SUPFAM" id="SSF47676">
    <property type="entry name" value="Conserved domain common to transcription factors TFIIS, elongin A, CRSP70"/>
    <property type="match status" value="1"/>
</dbReference>
<dbReference type="GO" id="GO:0072357">
    <property type="term" value="C:PTW/PP1 phosphatase complex"/>
    <property type="evidence" value="ECO:0007669"/>
    <property type="project" value="TreeGrafter"/>
</dbReference>
<protein>
    <submittedName>
        <fullName evidence="1">Serine/threonine-protein phosphatase 1 regulatory subunit</fullName>
    </submittedName>
</protein>
<evidence type="ECO:0000313" key="1">
    <source>
        <dbReference type="EMBL" id="JAB65809.1"/>
    </source>
</evidence>
<dbReference type="InterPro" id="IPR035441">
    <property type="entry name" value="TFIIS/LEDGF_dom_sf"/>
</dbReference>
<reference evidence="1" key="1">
    <citation type="submission" date="2013-07" db="EMBL/GenBank/DDBJ databases">
        <title>Midgut Transcriptome Profiling of Anoplphora glabripennis, a Lignocellulose Degrading, Wood-Boring Cerambycid.</title>
        <authorList>
            <person name="Scully E.D."/>
            <person name="Hoover K."/>
            <person name="Carlson J.E."/>
            <person name="Tien M."/>
            <person name="Geib S.M."/>
        </authorList>
    </citation>
    <scope>NUCLEOTIDE SEQUENCE</scope>
</reference>
<dbReference type="PANTHER" id="PTHR46557:SF1">
    <property type="entry name" value="SERINE_THREONINE-PROTEIN PHOSPHATASE 1 REGULATORY SUBUNIT 10"/>
    <property type="match status" value="1"/>
</dbReference>
<dbReference type="PANTHER" id="PTHR46557">
    <property type="entry name" value="SERINE/THREONINE-PROTEIN PHOSPHATASE 1 REGULATORY SUBUNIT 10-RELATED"/>
    <property type="match status" value="1"/>
</dbReference>
<dbReference type="GO" id="GO:0000785">
    <property type="term" value="C:chromatin"/>
    <property type="evidence" value="ECO:0007669"/>
    <property type="project" value="TreeGrafter"/>
</dbReference>
<dbReference type="AlphaFoldDB" id="V5GNV4"/>
<dbReference type="GO" id="GO:0008157">
    <property type="term" value="F:protein phosphatase 1 binding"/>
    <property type="evidence" value="ECO:0007669"/>
    <property type="project" value="TreeGrafter"/>
</dbReference>
<dbReference type="EMBL" id="GALX01002657">
    <property type="protein sequence ID" value="JAB65809.1"/>
    <property type="molecule type" value="Transcribed_RNA"/>
</dbReference>